<dbReference type="PANTHER" id="PTHR35307">
    <property type="entry name" value="PROTEIN, PUTATIVE-RELATED"/>
    <property type="match status" value="1"/>
</dbReference>
<keyword evidence="1" id="KW-0472">Membrane</keyword>
<keyword evidence="1" id="KW-0812">Transmembrane</keyword>
<accession>A0ABD1H1Y4</accession>
<name>A0ABD1H1Y4_SALDI</name>
<reference evidence="2 3" key="1">
    <citation type="submission" date="2024-06" db="EMBL/GenBank/DDBJ databases">
        <title>A chromosome level genome sequence of Diviner's sage (Salvia divinorum).</title>
        <authorList>
            <person name="Ford S.A."/>
            <person name="Ro D.-K."/>
            <person name="Ness R.W."/>
            <person name="Phillips M.A."/>
        </authorList>
    </citation>
    <scope>NUCLEOTIDE SEQUENCE [LARGE SCALE GENOMIC DNA]</scope>
    <source>
        <strain evidence="2">SAF-2024a</strain>
        <tissue evidence="2">Leaf</tissue>
    </source>
</reference>
<keyword evidence="3" id="KW-1185">Reference proteome</keyword>
<dbReference type="Proteomes" id="UP001567538">
    <property type="component" value="Unassembled WGS sequence"/>
</dbReference>
<evidence type="ECO:0000256" key="1">
    <source>
        <dbReference type="SAM" id="Phobius"/>
    </source>
</evidence>
<comment type="caution">
    <text evidence="2">The sequence shown here is derived from an EMBL/GenBank/DDBJ whole genome shotgun (WGS) entry which is preliminary data.</text>
</comment>
<organism evidence="2 3">
    <name type="scientific">Salvia divinorum</name>
    <name type="common">Maria pastora</name>
    <name type="synonym">Diviner's sage</name>
    <dbReference type="NCBI Taxonomy" id="28513"/>
    <lineage>
        <taxon>Eukaryota</taxon>
        <taxon>Viridiplantae</taxon>
        <taxon>Streptophyta</taxon>
        <taxon>Embryophyta</taxon>
        <taxon>Tracheophyta</taxon>
        <taxon>Spermatophyta</taxon>
        <taxon>Magnoliopsida</taxon>
        <taxon>eudicotyledons</taxon>
        <taxon>Gunneridae</taxon>
        <taxon>Pentapetalae</taxon>
        <taxon>asterids</taxon>
        <taxon>lamiids</taxon>
        <taxon>Lamiales</taxon>
        <taxon>Lamiaceae</taxon>
        <taxon>Nepetoideae</taxon>
        <taxon>Mentheae</taxon>
        <taxon>Salviinae</taxon>
        <taxon>Salvia</taxon>
        <taxon>Salvia subgen. Calosphace</taxon>
    </lineage>
</organism>
<feature type="transmembrane region" description="Helical" evidence="1">
    <location>
        <begin position="57"/>
        <end position="80"/>
    </location>
</feature>
<dbReference type="EMBL" id="JBEAFC010000007">
    <property type="protein sequence ID" value="KAL1549011.1"/>
    <property type="molecule type" value="Genomic_DNA"/>
</dbReference>
<evidence type="ECO:0000313" key="3">
    <source>
        <dbReference type="Proteomes" id="UP001567538"/>
    </source>
</evidence>
<protein>
    <submittedName>
        <fullName evidence="2">Uncharacterized protein</fullName>
    </submittedName>
</protein>
<keyword evidence="1" id="KW-1133">Transmembrane helix</keyword>
<feature type="transmembrane region" description="Helical" evidence="1">
    <location>
        <begin position="92"/>
        <end position="110"/>
    </location>
</feature>
<feature type="transmembrane region" description="Helical" evidence="1">
    <location>
        <begin position="155"/>
        <end position="182"/>
    </location>
</feature>
<proteinExistence type="predicted"/>
<dbReference type="AlphaFoldDB" id="A0ABD1H1Y4"/>
<feature type="transmembrane region" description="Helical" evidence="1">
    <location>
        <begin position="309"/>
        <end position="331"/>
    </location>
</feature>
<feature type="transmembrane region" description="Helical" evidence="1">
    <location>
        <begin position="188"/>
        <end position="213"/>
    </location>
</feature>
<sequence length="784" mass="87912">MIWHRGSSIMNFNVPTSLCSPNNFNTSETQTSYMGKIGCTINGILDDSRFNEPMPWIGLYVVAASAACAIAMAIDAFHGFRYRKFWFPCKFFALNATTLTLIGVAVKLAVDLNTSMPQAQDQLAKLSSTAFICTTIGNSMPSLGAMETKELMMNVVALGILVVTVIVNVCIQMGTGVIYVFWYEHAVVMFLMVVLFTILISSSFAIPATKCVLDMKYNKRYLVAKKEHETSCNGSITRKMRDDLARHWMMAHTCNPQFVMGRLATCTASGAFCLLTAITLAEAVIRSYLMPWCFRFCQGESDYKWSTTLILATQAAAVVGGTIAPATRWFIAIKYRCPERMKHGSKHTLFSVEGYWVQKLYQLRALPLDLTICGRSGRKLVHAIKDKALDLCIFIQKAMVVLSKIVGRISIIFVSQLIKIHRCCKKLVGLVKCHNAIVNSDTDSDSRGNCKLDLSSYVLHLEGEDELVDVMMENDRDAIGHWVRMGRRKQPRQLTELMETLNPSRRFEGVHKFDSYQVPSLDSEEPPYGWALPLVTLTSIAVATSNTDFQSLKGLMKSVHQGLKYVRFIENNLDANDDLTNVRKAAEIVWGGVDLHYRWLDVDLRQLALQEKSPRDTIQELSDIAKNMFSELRQNDTLGCLKYTPSKWPIKVLAANSMYRICQTLLLATDNRSNECSKAMLENLTAMITDIIGACLTNLQHAISIKCHQSSIERREESVRCAILLLGKTEKILEILSSCFSPSSNPNKMACINEWRALGKENDLLRQEFCTTSSSSPDLCLNID</sequence>
<dbReference type="PANTHER" id="PTHR35307:SF3">
    <property type="entry name" value="DUF4220 DOMAIN-CONTAINING PROTEIN"/>
    <property type="match status" value="1"/>
</dbReference>
<evidence type="ECO:0000313" key="2">
    <source>
        <dbReference type="EMBL" id="KAL1549011.1"/>
    </source>
</evidence>
<gene>
    <name evidence="2" type="ORF">AAHA92_17168</name>
</gene>